<keyword evidence="4" id="KW-1185">Reference proteome</keyword>
<sequence length="128" mass="13737">MGSVPRPRTPGKDDHAGVPPQRSRGVLGDQYALENTWVIAAHGDIDMQNLGPLRMALEETAASHPVTVLDTSGVTFADSTFLNLLLRAHQSTSLRIAAPSEPVRRLLEITGADRVLSLYPSVAQAGRD</sequence>
<dbReference type="Pfam" id="PF13466">
    <property type="entry name" value="STAS_2"/>
    <property type="match status" value="1"/>
</dbReference>
<dbReference type="InterPro" id="IPR002645">
    <property type="entry name" value="STAS_dom"/>
</dbReference>
<feature type="region of interest" description="Disordered" evidence="1">
    <location>
        <begin position="1"/>
        <end position="25"/>
    </location>
</feature>
<proteinExistence type="predicted"/>
<feature type="domain" description="STAS" evidence="2">
    <location>
        <begin position="38"/>
        <end position="128"/>
    </location>
</feature>
<dbReference type="AlphaFoldDB" id="A0A1V4AEV6"/>
<dbReference type="OrthoDB" id="4249155at2"/>
<dbReference type="Proteomes" id="UP000190539">
    <property type="component" value="Unassembled WGS sequence"/>
</dbReference>
<dbReference type="SUPFAM" id="SSF52091">
    <property type="entry name" value="SpoIIaa-like"/>
    <property type="match status" value="1"/>
</dbReference>
<dbReference type="InterPro" id="IPR058548">
    <property type="entry name" value="MlaB-like_STAS"/>
</dbReference>
<dbReference type="PANTHER" id="PTHR33495:SF2">
    <property type="entry name" value="ANTI-SIGMA FACTOR ANTAGONIST TM_1081-RELATED"/>
    <property type="match status" value="1"/>
</dbReference>
<organism evidence="3 4">
    <name type="scientific">Streptomyces tsukubensis</name>
    <dbReference type="NCBI Taxonomy" id="83656"/>
    <lineage>
        <taxon>Bacteria</taxon>
        <taxon>Bacillati</taxon>
        <taxon>Actinomycetota</taxon>
        <taxon>Actinomycetes</taxon>
        <taxon>Kitasatosporales</taxon>
        <taxon>Streptomycetaceae</taxon>
        <taxon>Streptomyces</taxon>
    </lineage>
</organism>
<evidence type="ECO:0000259" key="2">
    <source>
        <dbReference type="PROSITE" id="PS50801"/>
    </source>
</evidence>
<dbReference type="InterPro" id="IPR036513">
    <property type="entry name" value="STAS_dom_sf"/>
</dbReference>
<comment type="caution">
    <text evidence="3">The sequence shown here is derived from an EMBL/GenBank/DDBJ whole genome shotgun (WGS) entry which is preliminary data.</text>
</comment>
<dbReference type="PANTHER" id="PTHR33495">
    <property type="entry name" value="ANTI-SIGMA FACTOR ANTAGONIST TM_1081-RELATED-RELATED"/>
    <property type="match status" value="1"/>
</dbReference>
<accession>A0A1V4AEV6</accession>
<evidence type="ECO:0000313" key="3">
    <source>
        <dbReference type="EMBL" id="OON82634.1"/>
    </source>
</evidence>
<dbReference type="CDD" id="cd07043">
    <property type="entry name" value="STAS_anti-anti-sigma_factors"/>
    <property type="match status" value="1"/>
</dbReference>
<dbReference type="PROSITE" id="PS50801">
    <property type="entry name" value="STAS"/>
    <property type="match status" value="1"/>
</dbReference>
<dbReference type="Gene3D" id="3.30.750.24">
    <property type="entry name" value="STAS domain"/>
    <property type="match status" value="1"/>
</dbReference>
<dbReference type="EMBL" id="MVFC01000001">
    <property type="protein sequence ID" value="OON82634.1"/>
    <property type="molecule type" value="Genomic_DNA"/>
</dbReference>
<evidence type="ECO:0000256" key="1">
    <source>
        <dbReference type="SAM" id="MobiDB-lite"/>
    </source>
</evidence>
<gene>
    <name evidence="3" type="ORF">B1H18_00770</name>
</gene>
<dbReference type="STRING" id="83656.B1H18_00770"/>
<name>A0A1V4AEV6_9ACTN</name>
<protein>
    <recommendedName>
        <fullName evidence="2">STAS domain-containing protein</fullName>
    </recommendedName>
</protein>
<reference evidence="3 4" key="1">
    <citation type="submission" date="2017-02" db="EMBL/GenBank/DDBJ databases">
        <title>Draft Genome Sequence of Streptomyces tsukubaensis F601, a Producer of the immunosuppressant tacrolimus FK506.</title>
        <authorList>
            <person name="Zong G."/>
            <person name="Zhong C."/>
            <person name="Fu J."/>
            <person name="Qin R."/>
            <person name="Cao G."/>
        </authorList>
    </citation>
    <scope>NUCLEOTIDE SEQUENCE [LARGE SCALE GENOMIC DNA]</scope>
    <source>
        <strain evidence="3 4">F601</strain>
    </source>
</reference>
<evidence type="ECO:0000313" key="4">
    <source>
        <dbReference type="Proteomes" id="UP000190539"/>
    </source>
</evidence>
<dbReference type="GO" id="GO:0043856">
    <property type="term" value="F:anti-sigma factor antagonist activity"/>
    <property type="evidence" value="ECO:0007669"/>
    <property type="project" value="TreeGrafter"/>
</dbReference>